<keyword evidence="3" id="KW-1185">Reference proteome</keyword>
<evidence type="ECO:0000256" key="1">
    <source>
        <dbReference type="SAM" id="Phobius"/>
    </source>
</evidence>
<dbReference type="Proteomes" id="UP001529510">
    <property type="component" value="Unassembled WGS sequence"/>
</dbReference>
<comment type="caution">
    <text evidence="2">The sequence shown here is derived from an EMBL/GenBank/DDBJ whole genome shotgun (WGS) entry which is preliminary data.</text>
</comment>
<evidence type="ECO:0008006" key="4">
    <source>
        <dbReference type="Google" id="ProtNLM"/>
    </source>
</evidence>
<evidence type="ECO:0000313" key="3">
    <source>
        <dbReference type="Proteomes" id="UP001529510"/>
    </source>
</evidence>
<name>A0ABD0QT09_CIRMR</name>
<gene>
    <name evidence="2" type="ORF">M9458_016428</name>
</gene>
<proteinExistence type="predicted"/>
<dbReference type="InterPro" id="IPR038050">
    <property type="entry name" value="Neuro_actylchol_rec"/>
</dbReference>
<keyword evidence="1" id="KW-0472">Membrane</keyword>
<keyword evidence="1" id="KW-1133">Transmembrane helix</keyword>
<feature type="non-terminal residue" evidence="2">
    <location>
        <position position="1"/>
    </location>
</feature>
<dbReference type="PANTHER" id="PTHR18945">
    <property type="entry name" value="NEUROTRANSMITTER GATED ION CHANNEL"/>
    <property type="match status" value="1"/>
</dbReference>
<dbReference type="EMBL" id="JAMKFB020000007">
    <property type="protein sequence ID" value="KAL0189329.1"/>
    <property type="molecule type" value="Genomic_DNA"/>
</dbReference>
<evidence type="ECO:0000313" key="2">
    <source>
        <dbReference type="EMBL" id="KAL0189329.1"/>
    </source>
</evidence>
<protein>
    <recommendedName>
        <fullName evidence="4">Acetylcholine receptor subunit delta</fullName>
    </recommendedName>
</protein>
<accession>A0ABD0QT09</accession>
<dbReference type="SUPFAM" id="SSF90112">
    <property type="entry name" value="Neurotransmitter-gated ion-channel transmembrane pore"/>
    <property type="match status" value="1"/>
</dbReference>
<reference evidence="2 3" key="1">
    <citation type="submission" date="2024-05" db="EMBL/GenBank/DDBJ databases">
        <title>Genome sequencing and assembly of Indian major carp, Cirrhinus mrigala (Hamilton, 1822).</title>
        <authorList>
            <person name="Mohindra V."/>
            <person name="Chowdhury L.M."/>
            <person name="Lal K."/>
            <person name="Jena J.K."/>
        </authorList>
    </citation>
    <scope>NUCLEOTIDE SEQUENCE [LARGE SCALE GENOMIC DNA]</scope>
    <source>
        <strain evidence="2">CM1030</strain>
        <tissue evidence="2">Blood</tissue>
    </source>
</reference>
<dbReference type="AlphaFoldDB" id="A0ABD0QT09"/>
<dbReference type="InterPro" id="IPR036719">
    <property type="entry name" value="Neuro-gated_channel_TM_sf"/>
</dbReference>
<dbReference type="Gene3D" id="1.20.58.390">
    <property type="entry name" value="Neurotransmitter-gated ion-channel transmembrane domain"/>
    <property type="match status" value="1"/>
</dbReference>
<sequence length="60" mass="7316">GEWHIRHKVSRKNVREDLYEDITFYLIIERKPMYYVFNIILPCILITIIAIFNFYLPPDA</sequence>
<feature type="non-terminal residue" evidence="2">
    <location>
        <position position="60"/>
    </location>
</feature>
<organism evidence="2 3">
    <name type="scientific">Cirrhinus mrigala</name>
    <name type="common">Mrigala</name>
    <dbReference type="NCBI Taxonomy" id="683832"/>
    <lineage>
        <taxon>Eukaryota</taxon>
        <taxon>Metazoa</taxon>
        <taxon>Chordata</taxon>
        <taxon>Craniata</taxon>
        <taxon>Vertebrata</taxon>
        <taxon>Euteleostomi</taxon>
        <taxon>Actinopterygii</taxon>
        <taxon>Neopterygii</taxon>
        <taxon>Teleostei</taxon>
        <taxon>Ostariophysi</taxon>
        <taxon>Cypriniformes</taxon>
        <taxon>Cyprinidae</taxon>
        <taxon>Labeoninae</taxon>
        <taxon>Labeonini</taxon>
        <taxon>Cirrhinus</taxon>
    </lineage>
</organism>
<feature type="transmembrane region" description="Helical" evidence="1">
    <location>
        <begin position="34"/>
        <end position="56"/>
    </location>
</feature>
<dbReference type="InterPro" id="IPR006201">
    <property type="entry name" value="Neur_channel"/>
</dbReference>
<keyword evidence="1" id="KW-0812">Transmembrane</keyword>